<comment type="caution">
    <text evidence="7">The sequence shown here is derived from an EMBL/GenBank/DDBJ whole genome shotgun (WGS) entry which is preliminary data.</text>
</comment>
<feature type="region of interest" description="Disordered" evidence="5">
    <location>
        <begin position="1"/>
        <end position="22"/>
    </location>
</feature>
<dbReference type="SMART" id="SM00116">
    <property type="entry name" value="CBS"/>
    <property type="match status" value="2"/>
</dbReference>
<name>A0A7Z0HYK0_9RHOB</name>
<dbReference type="InterPro" id="IPR044751">
    <property type="entry name" value="Ion_transp-like_CBS"/>
</dbReference>
<keyword evidence="2" id="KW-0677">Repeat</keyword>
<dbReference type="InterPro" id="IPR046342">
    <property type="entry name" value="CBS_dom_sf"/>
</dbReference>
<dbReference type="EMBL" id="JACBXS010000008">
    <property type="protein sequence ID" value="NYS24422.1"/>
    <property type="molecule type" value="Genomic_DNA"/>
</dbReference>
<dbReference type="RefSeq" id="WP_179905125.1">
    <property type="nucleotide sequence ID" value="NZ_JACBXS010000008.1"/>
</dbReference>
<dbReference type="PANTHER" id="PTHR22777">
    <property type="entry name" value="HEMOLYSIN-RELATED"/>
    <property type="match status" value="1"/>
</dbReference>
<proteinExistence type="inferred from homology"/>
<protein>
    <submittedName>
        <fullName evidence="7">HlyC/CorC family transporter</fullName>
    </submittedName>
</protein>
<dbReference type="InterPro" id="IPR005170">
    <property type="entry name" value="Transptr-assoc_dom"/>
</dbReference>
<accession>A0A7Z0HYK0</accession>
<dbReference type="SUPFAM" id="SSF54631">
    <property type="entry name" value="CBS-domain pair"/>
    <property type="match status" value="1"/>
</dbReference>
<evidence type="ECO:0000313" key="8">
    <source>
        <dbReference type="Proteomes" id="UP000529417"/>
    </source>
</evidence>
<feature type="domain" description="CBS" evidence="6">
    <location>
        <begin position="68"/>
        <end position="129"/>
    </location>
</feature>
<keyword evidence="3 4" id="KW-0129">CBS domain</keyword>
<feature type="domain" description="CBS" evidence="6">
    <location>
        <begin position="134"/>
        <end position="191"/>
    </location>
</feature>
<dbReference type="InterPro" id="IPR000644">
    <property type="entry name" value="CBS_dom"/>
</dbReference>
<dbReference type="InterPro" id="IPR016169">
    <property type="entry name" value="FAD-bd_PCMH_sub2"/>
</dbReference>
<dbReference type="PANTHER" id="PTHR22777:SF27">
    <property type="entry name" value="MAGNESIUM AND COBALT EFFLUX PROTEIN CORC"/>
    <property type="match status" value="1"/>
</dbReference>
<dbReference type="GO" id="GO:0050660">
    <property type="term" value="F:flavin adenine dinucleotide binding"/>
    <property type="evidence" value="ECO:0007669"/>
    <property type="project" value="InterPro"/>
</dbReference>
<evidence type="ECO:0000256" key="3">
    <source>
        <dbReference type="ARBA" id="ARBA00023122"/>
    </source>
</evidence>
<sequence length="289" mass="31811">MGDTTDGSSAAQGALEDPREAEQRGFFGRLFGALTPEDEDDDTAGTMLKGALPGLANLRKLRVDDVSIPKAEIAAVPLDVARDELVRVFRESGFSRLPVYLDTLDRPLGMLHLKDLALTYGFNGNSHDIDLEPLLRPVLFVPPSMPLAVLLQKMQSERRHMALVIDEFGGVDGLLTIEDLVEQVVGEIEDEHDTDEEAPFTQERPGIWLAEARTPLEEFESEIGMKLAEAEDTEEVDTLGGLVFMLAERVPARSEVIDHPDGVSFEVIDADARRIKRLRVRLPSAQAAS</sequence>
<dbReference type="Proteomes" id="UP000529417">
    <property type="component" value="Unassembled WGS sequence"/>
</dbReference>
<dbReference type="SMART" id="SM01091">
    <property type="entry name" value="CorC_HlyC"/>
    <property type="match status" value="1"/>
</dbReference>
<dbReference type="FunFam" id="3.10.580.10:FF:000002">
    <property type="entry name" value="Magnesium/cobalt efflux protein CorC"/>
    <property type="match status" value="1"/>
</dbReference>
<evidence type="ECO:0000256" key="5">
    <source>
        <dbReference type="SAM" id="MobiDB-lite"/>
    </source>
</evidence>
<evidence type="ECO:0000256" key="4">
    <source>
        <dbReference type="PROSITE-ProRule" id="PRU00703"/>
    </source>
</evidence>
<comment type="similarity">
    <text evidence="1">Belongs to the UPF0053 family. Hemolysin C subfamily.</text>
</comment>
<dbReference type="AlphaFoldDB" id="A0A7Z0HYK0"/>
<organism evidence="7 8">
    <name type="scientific">Rhabdonatronobacter sediminivivens</name>
    <dbReference type="NCBI Taxonomy" id="2743469"/>
    <lineage>
        <taxon>Bacteria</taxon>
        <taxon>Pseudomonadati</taxon>
        <taxon>Pseudomonadota</taxon>
        <taxon>Alphaproteobacteria</taxon>
        <taxon>Rhodobacterales</taxon>
        <taxon>Paracoccaceae</taxon>
        <taxon>Rhabdonatronobacter</taxon>
    </lineage>
</organism>
<evidence type="ECO:0000313" key="7">
    <source>
        <dbReference type="EMBL" id="NYS24422.1"/>
    </source>
</evidence>
<dbReference type="Pfam" id="PF00571">
    <property type="entry name" value="CBS"/>
    <property type="match status" value="2"/>
</dbReference>
<evidence type="ECO:0000256" key="2">
    <source>
        <dbReference type="ARBA" id="ARBA00022737"/>
    </source>
</evidence>
<reference evidence="7 8" key="1">
    <citation type="journal article" date="2000" name="Arch. Microbiol.">
        <title>Rhodobaca bogoriensis gen. nov. and sp. nov., an alkaliphilic purple nonsulfur bacterium from African Rift Valley soda lakes.</title>
        <authorList>
            <person name="Milford A.D."/>
            <person name="Achenbach L.A."/>
            <person name="Jung D.O."/>
            <person name="Madigan M.T."/>
        </authorList>
    </citation>
    <scope>NUCLEOTIDE SEQUENCE [LARGE SCALE GENOMIC DNA]</scope>
    <source>
        <strain evidence="7 8">2376</strain>
    </source>
</reference>
<dbReference type="Pfam" id="PF03471">
    <property type="entry name" value="CorC_HlyC"/>
    <property type="match status" value="1"/>
</dbReference>
<dbReference type="CDD" id="cd04590">
    <property type="entry name" value="CBS_pair_CorC_HlyC_assoc"/>
    <property type="match status" value="1"/>
</dbReference>
<evidence type="ECO:0000256" key="1">
    <source>
        <dbReference type="ARBA" id="ARBA00006446"/>
    </source>
</evidence>
<evidence type="ECO:0000259" key="6">
    <source>
        <dbReference type="PROSITE" id="PS51371"/>
    </source>
</evidence>
<dbReference type="SUPFAM" id="SSF56176">
    <property type="entry name" value="FAD-binding/transporter-associated domain-like"/>
    <property type="match status" value="1"/>
</dbReference>
<keyword evidence="8" id="KW-1185">Reference proteome</keyword>
<gene>
    <name evidence="7" type="ORF">HUK65_05405</name>
</gene>
<feature type="compositionally biased region" description="Polar residues" evidence="5">
    <location>
        <begin position="1"/>
        <end position="11"/>
    </location>
</feature>
<dbReference type="Gene3D" id="3.30.465.10">
    <property type="match status" value="1"/>
</dbReference>
<dbReference type="PROSITE" id="PS51371">
    <property type="entry name" value="CBS"/>
    <property type="match status" value="2"/>
</dbReference>
<dbReference type="Gene3D" id="3.10.580.10">
    <property type="entry name" value="CBS-domain"/>
    <property type="match status" value="1"/>
</dbReference>
<dbReference type="InterPro" id="IPR036318">
    <property type="entry name" value="FAD-bd_PCMH-like_sf"/>
</dbReference>
<dbReference type="GO" id="GO:0005886">
    <property type="term" value="C:plasma membrane"/>
    <property type="evidence" value="ECO:0007669"/>
    <property type="project" value="TreeGrafter"/>
</dbReference>